<dbReference type="GO" id="GO:0016020">
    <property type="term" value="C:membrane"/>
    <property type="evidence" value="ECO:0007669"/>
    <property type="project" value="TreeGrafter"/>
</dbReference>
<feature type="region of interest" description="Disordered" evidence="5">
    <location>
        <begin position="205"/>
        <end position="228"/>
    </location>
</feature>
<dbReference type="PROSITE" id="PS50011">
    <property type="entry name" value="PROTEIN_KINASE_DOM"/>
    <property type="match status" value="1"/>
</dbReference>
<evidence type="ECO:0000259" key="6">
    <source>
        <dbReference type="PROSITE" id="PS50011"/>
    </source>
</evidence>
<dbReference type="GO" id="GO:0005776">
    <property type="term" value="C:autophagosome"/>
    <property type="evidence" value="ECO:0007669"/>
    <property type="project" value="TreeGrafter"/>
</dbReference>
<evidence type="ECO:0000256" key="1">
    <source>
        <dbReference type="ARBA" id="ARBA00022679"/>
    </source>
</evidence>
<name>A0AAW2Z0H5_9EUKA</name>
<dbReference type="InterPro" id="IPR011009">
    <property type="entry name" value="Kinase-like_dom_sf"/>
</dbReference>
<dbReference type="PROSITE" id="PS00108">
    <property type="entry name" value="PROTEIN_KINASE_ST"/>
    <property type="match status" value="1"/>
</dbReference>
<dbReference type="EMBL" id="JAOPGA020000947">
    <property type="protein sequence ID" value="KAL0483287.1"/>
    <property type="molecule type" value="Genomic_DNA"/>
</dbReference>
<keyword evidence="4" id="KW-0067">ATP-binding</keyword>
<evidence type="ECO:0000313" key="8">
    <source>
        <dbReference type="Proteomes" id="UP001431209"/>
    </source>
</evidence>
<protein>
    <submittedName>
        <fullName evidence="7">Serine/threonine-protein kinase NEK6</fullName>
    </submittedName>
</protein>
<comment type="caution">
    <text evidence="7">The sequence shown here is derived from an EMBL/GenBank/DDBJ whole genome shotgun (WGS) entry which is preliminary data.</text>
</comment>
<dbReference type="InterPro" id="IPR000719">
    <property type="entry name" value="Prot_kinase_dom"/>
</dbReference>
<gene>
    <name evidence="7" type="ORF">AKO1_014623</name>
</gene>
<dbReference type="AlphaFoldDB" id="A0AAW2Z0H5"/>
<evidence type="ECO:0000313" key="7">
    <source>
        <dbReference type="EMBL" id="KAL0483287.1"/>
    </source>
</evidence>
<dbReference type="SUPFAM" id="SSF56112">
    <property type="entry name" value="Protein kinase-like (PK-like)"/>
    <property type="match status" value="1"/>
</dbReference>
<evidence type="ECO:0000256" key="3">
    <source>
        <dbReference type="ARBA" id="ARBA00022777"/>
    </source>
</evidence>
<keyword evidence="2" id="KW-0547">Nucleotide-binding</keyword>
<feature type="region of interest" description="Disordered" evidence="5">
    <location>
        <begin position="243"/>
        <end position="280"/>
    </location>
</feature>
<keyword evidence="1" id="KW-0808">Transferase</keyword>
<dbReference type="GO" id="GO:0005524">
    <property type="term" value="F:ATP binding"/>
    <property type="evidence" value="ECO:0007669"/>
    <property type="project" value="UniProtKB-KW"/>
</dbReference>
<evidence type="ECO:0000256" key="5">
    <source>
        <dbReference type="SAM" id="MobiDB-lite"/>
    </source>
</evidence>
<dbReference type="GO" id="GO:0000407">
    <property type="term" value="C:phagophore assembly site"/>
    <property type="evidence" value="ECO:0007669"/>
    <property type="project" value="TreeGrafter"/>
</dbReference>
<keyword evidence="3 7" id="KW-0418">Kinase</keyword>
<evidence type="ECO:0000256" key="2">
    <source>
        <dbReference type="ARBA" id="ARBA00022741"/>
    </source>
</evidence>
<feature type="compositionally biased region" description="Low complexity" evidence="5">
    <location>
        <begin position="250"/>
        <end position="262"/>
    </location>
</feature>
<dbReference type="Proteomes" id="UP001431209">
    <property type="component" value="Unassembled WGS sequence"/>
</dbReference>
<accession>A0AAW2Z0H5</accession>
<keyword evidence="8" id="KW-1185">Reference proteome</keyword>
<dbReference type="SMART" id="SM00220">
    <property type="entry name" value="S_TKc"/>
    <property type="match status" value="1"/>
</dbReference>
<dbReference type="InterPro" id="IPR045269">
    <property type="entry name" value="Atg1-like"/>
</dbReference>
<dbReference type="GO" id="GO:0010506">
    <property type="term" value="P:regulation of autophagy"/>
    <property type="evidence" value="ECO:0007669"/>
    <property type="project" value="InterPro"/>
</dbReference>
<evidence type="ECO:0000256" key="4">
    <source>
        <dbReference type="ARBA" id="ARBA00022840"/>
    </source>
</evidence>
<dbReference type="PANTHER" id="PTHR24348">
    <property type="entry name" value="SERINE/THREONINE-PROTEIN KINASE UNC-51-RELATED"/>
    <property type="match status" value="1"/>
</dbReference>
<reference evidence="7 8" key="1">
    <citation type="submission" date="2024-03" db="EMBL/GenBank/DDBJ databases">
        <title>The Acrasis kona genome and developmental transcriptomes reveal deep origins of eukaryotic multicellular pathways.</title>
        <authorList>
            <person name="Sheikh S."/>
            <person name="Fu C.-J."/>
            <person name="Brown M.W."/>
            <person name="Baldauf S.L."/>
        </authorList>
    </citation>
    <scope>NUCLEOTIDE SEQUENCE [LARGE SCALE GENOMIC DNA]</scope>
    <source>
        <strain evidence="7 8">ATCC MYA-3509</strain>
    </source>
</reference>
<dbReference type="GO" id="GO:0005829">
    <property type="term" value="C:cytosol"/>
    <property type="evidence" value="ECO:0007669"/>
    <property type="project" value="TreeGrafter"/>
</dbReference>
<dbReference type="PANTHER" id="PTHR24348:SF22">
    <property type="entry name" value="NON-SPECIFIC SERINE_THREONINE PROTEIN KINASE"/>
    <property type="match status" value="1"/>
</dbReference>
<dbReference type="Pfam" id="PF00069">
    <property type="entry name" value="Pkinase"/>
    <property type="match status" value="1"/>
</dbReference>
<sequence length="280" mass="31590">MDYCSGGSMESVLTKIYKNNQEQERLIILSDDLKIKWVRQISGVLQYLKEKNIIHRDIKPDNILFHTDNENYDHIEDYNVRVCDFGFTKDLAGESSTNTFVGTPVYMPPEILARGKYDHSADIWSLGVSIVQLLIQVDKNHVPDLRKEIHQDSSYINNMCGKLNANITKNVSWNPTLTRLASTCCRLDPKNRPTPQDLLRIIDQYESEQKTPSSPTTDDRPISLSNRTKNPFFNLMTLNFGRSSANIGSTGTPKVGTPTKKTNQPPGTPPSAKKPFCVVS</sequence>
<dbReference type="Gene3D" id="1.10.510.10">
    <property type="entry name" value="Transferase(Phosphotransferase) domain 1"/>
    <property type="match status" value="1"/>
</dbReference>
<organism evidence="7 8">
    <name type="scientific">Acrasis kona</name>
    <dbReference type="NCBI Taxonomy" id="1008807"/>
    <lineage>
        <taxon>Eukaryota</taxon>
        <taxon>Discoba</taxon>
        <taxon>Heterolobosea</taxon>
        <taxon>Tetramitia</taxon>
        <taxon>Eutetramitia</taxon>
        <taxon>Acrasidae</taxon>
        <taxon>Acrasis</taxon>
    </lineage>
</organism>
<feature type="domain" description="Protein kinase" evidence="6">
    <location>
        <begin position="1"/>
        <end position="206"/>
    </location>
</feature>
<dbReference type="GO" id="GO:0000045">
    <property type="term" value="P:autophagosome assembly"/>
    <property type="evidence" value="ECO:0007669"/>
    <property type="project" value="TreeGrafter"/>
</dbReference>
<proteinExistence type="predicted"/>
<dbReference type="InterPro" id="IPR008271">
    <property type="entry name" value="Ser/Thr_kinase_AS"/>
</dbReference>
<dbReference type="GO" id="GO:0004674">
    <property type="term" value="F:protein serine/threonine kinase activity"/>
    <property type="evidence" value="ECO:0007669"/>
    <property type="project" value="InterPro"/>
</dbReference>